<comment type="similarity">
    <text evidence="1">Belongs to the iron/ascorbate-dependent oxidoreductase family.</text>
</comment>
<dbReference type="PROSITE" id="PS51471">
    <property type="entry name" value="FE2OG_OXY"/>
    <property type="match status" value="1"/>
</dbReference>
<keyword evidence="1" id="KW-0479">Metal-binding</keyword>
<dbReference type="SUPFAM" id="SSF51197">
    <property type="entry name" value="Clavaminate synthase-like"/>
    <property type="match status" value="1"/>
</dbReference>
<proteinExistence type="inferred from homology"/>
<feature type="compositionally biased region" description="Polar residues" evidence="2">
    <location>
        <begin position="58"/>
        <end position="71"/>
    </location>
</feature>
<dbReference type="InterPro" id="IPR005123">
    <property type="entry name" value="Oxoglu/Fe-dep_dioxygenase_dom"/>
</dbReference>
<dbReference type="InterPro" id="IPR044861">
    <property type="entry name" value="IPNS-like_FE2OG_OXY"/>
</dbReference>
<dbReference type="Pfam" id="PF03171">
    <property type="entry name" value="2OG-FeII_Oxy"/>
    <property type="match status" value="1"/>
</dbReference>
<name>A0AB34JQL0_PRYPA</name>
<comment type="caution">
    <text evidence="4">The sequence shown here is derived from an EMBL/GenBank/DDBJ whole genome shotgun (WGS) entry which is preliminary data.</text>
</comment>
<gene>
    <name evidence="4" type="ORF">AB1Y20_018713</name>
</gene>
<dbReference type="Pfam" id="PF14226">
    <property type="entry name" value="DIOX_N"/>
    <property type="match status" value="1"/>
</dbReference>
<evidence type="ECO:0000256" key="1">
    <source>
        <dbReference type="RuleBase" id="RU003682"/>
    </source>
</evidence>
<protein>
    <recommendedName>
        <fullName evidence="3">Fe2OG dioxygenase domain-containing protein</fullName>
    </recommendedName>
</protein>
<feature type="domain" description="Fe2OG dioxygenase" evidence="3">
    <location>
        <begin position="297"/>
        <end position="404"/>
    </location>
</feature>
<dbReference type="InterPro" id="IPR026992">
    <property type="entry name" value="DIOX_N"/>
</dbReference>
<feature type="compositionally biased region" description="Polar residues" evidence="2">
    <location>
        <begin position="129"/>
        <end position="143"/>
    </location>
</feature>
<organism evidence="4 5">
    <name type="scientific">Prymnesium parvum</name>
    <name type="common">Toxic golden alga</name>
    <dbReference type="NCBI Taxonomy" id="97485"/>
    <lineage>
        <taxon>Eukaryota</taxon>
        <taxon>Haptista</taxon>
        <taxon>Haptophyta</taxon>
        <taxon>Prymnesiophyceae</taxon>
        <taxon>Prymnesiales</taxon>
        <taxon>Prymnesiaceae</taxon>
        <taxon>Prymnesium</taxon>
    </lineage>
</organism>
<dbReference type="InterPro" id="IPR050231">
    <property type="entry name" value="Iron_ascorbate_oxido_reductase"/>
</dbReference>
<evidence type="ECO:0000313" key="5">
    <source>
        <dbReference type="Proteomes" id="UP001515480"/>
    </source>
</evidence>
<dbReference type="GO" id="GO:0046872">
    <property type="term" value="F:metal ion binding"/>
    <property type="evidence" value="ECO:0007669"/>
    <property type="project" value="UniProtKB-KW"/>
</dbReference>
<evidence type="ECO:0000259" key="3">
    <source>
        <dbReference type="PROSITE" id="PS51471"/>
    </source>
</evidence>
<dbReference type="PRINTS" id="PR00682">
    <property type="entry name" value="IPNSYNTHASE"/>
</dbReference>
<reference evidence="4 5" key="1">
    <citation type="journal article" date="2024" name="Science">
        <title>Giant polyketide synthase enzymes in the biosynthesis of giant marine polyether toxins.</title>
        <authorList>
            <person name="Fallon T.R."/>
            <person name="Shende V.V."/>
            <person name="Wierzbicki I.H."/>
            <person name="Pendleton A.L."/>
            <person name="Watervoot N.F."/>
            <person name="Auber R.P."/>
            <person name="Gonzalez D.J."/>
            <person name="Wisecaver J.H."/>
            <person name="Moore B.S."/>
        </authorList>
    </citation>
    <scope>NUCLEOTIDE SEQUENCE [LARGE SCALE GENOMIC DNA]</scope>
    <source>
        <strain evidence="4 5">12B1</strain>
    </source>
</reference>
<keyword evidence="5" id="KW-1185">Reference proteome</keyword>
<feature type="region of interest" description="Disordered" evidence="2">
    <location>
        <begin position="43"/>
        <end position="143"/>
    </location>
</feature>
<dbReference type="AlphaFoldDB" id="A0AB34JQL0"/>
<feature type="compositionally biased region" description="Polar residues" evidence="2">
    <location>
        <begin position="108"/>
        <end position="118"/>
    </location>
</feature>
<evidence type="ECO:0000256" key="2">
    <source>
        <dbReference type="SAM" id="MobiDB-lite"/>
    </source>
</evidence>
<evidence type="ECO:0000313" key="4">
    <source>
        <dbReference type="EMBL" id="KAL1523790.1"/>
    </source>
</evidence>
<dbReference type="EMBL" id="JBGBPQ010000005">
    <property type="protein sequence ID" value="KAL1523790.1"/>
    <property type="molecule type" value="Genomic_DNA"/>
</dbReference>
<dbReference type="PANTHER" id="PTHR47990">
    <property type="entry name" value="2-OXOGLUTARATE (2OG) AND FE(II)-DEPENDENT OXYGENASE SUPERFAMILY PROTEIN-RELATED"/>
    <property type="match status" value="1"/>
</dbReference>
<sequence>MLREAIAAAAAAIAVAAAIAGQSRGEGAVPLLNITTLLTSQPDRPAERAYAPPRLHTSAPSTRHQLRTSTPPRLCPLHTPPATHLHASTPLPPPHATSYAPPRLHASAPSTRHQLRTSTPPPPRLHASAPSTRHQLRTSTPPHLQLRTSTLGRLRKAAASSGVLRVVGHGVDVDGMLDVARRLFSLPEDDKLAASGSGGFSRGYIPIGGESGLAQFLELKEGFCYGWPWEQANATPSNPIAAANTWPPLDSSAKQALLAYFEQSIALSSALSRALAGGGRGELTPAEMAELLAGGETYSLMRLFRYLPADREPQLARGKPRTGSSPHTDWHVLTVILQDRTGGLQVRDKRGKWHDVPALAGELIVLVGDYMSALSGGVYHAPVHRVLLPEAGLERYSYTLFHYPRFDATVPLDASRRASKKQRRLAGGTTRTGVNTLVPPGLDLTYLSEQTFGNLLHAKWLDVVSNRA</sequence>
<dbReference type="GO" id="GO:0016491">
    <property type="term" value="F:oxidoreductase activity"/>
    <property type="evidence" value="ECO:0007669"/>
    <property type="project" value="UniProtKB-KW"/>
</dbReference>
<dbReference type="Proteomes" id="UP001515480">
    <property type="component" value="Unassembled WGS sequence"/>
</dbReference>
<accession>A0AB34JQL0</accession>
<keyword evidence="1" id="KW-0560">Oxidoreductase</keyword>
<keyword evidence="1" id="KW-0408">Iron</keyword>
<dbReference type="InterPro" id="IPR027443">
    <property type="entry name" value="IPNS-like_sf"/>
</dbReference>
<dbReference type="Gene3D" id="2.60.120.330">
    <property type="entry name" value="B-lactam Antibiotic, Isopenicillin N Synthase, Chain"/>
    <property type="match status" value="1"/>
</dbReference>